<dbReference type="Proteomes" id="UP001597478">
    <property type="component" value="Unassembled WGS sequence"/>
</dbReference>
<keyword evidence="2" id="KW-1185">Reference proteome</keyword>
<dbReference type="Gene3D" id="3.40.50.300">
    <property type="entry name" value="P-loop containing nucleotide triphosphate hydrolases"/>
    <property type="match status" value="1"/>
</dbReference>
<accession>A0ABW5W7S6</accession>
<gene>
    <name evidence="1" type="ORF">ACFS2C_08875</name>
</gene>
<dbReference type="GO" id="GO:0016301">
    <property type="term" value="F:kinase activity"/>
    <property type="evidence" value="ECO:0007669"/>
    <property type="project" value="UniProtKB-KW"/>
</dbReference>
<comment type="caution">
    <text evidence="1">The sequence shown here is derived from an EMBL/GenBank/DDBJ whole genome shotgun (WGS) entry which is preliminary data.</text>
</comment>
<keyword evidence="1" id="KW-0418">Kinase</keyword>
<reference evidence="2" key="1">
    <citation type="journal article" date="2019" name="Int. J. Syst. Evol. Microbiol.">
        <title>The Global Catalogue of Microorganisms (GCM) 10K type strain sequencing project: providing services to taxonomists for standard genome sequencing and annotation.</title>
        <authorList>
            <consortium name="The Broad Institute Genomics Platform"/>
            <consortium name="The Broad Institute Genome Sequencing Center for Infectious Disease"/>
            <person name="Wu L."/>
            <person name="Ma J."/>
        </authorList>
    </citation>
    <scope>NUCLEOTIDE SEQUENCE [LARGE SCALE GENOMIC DNA]</scope>
    <source>
        <strain evidence="2">IBRC-M 10906</strain>
    </source>
</reference>
<evidence type="ECO:0000313" key="1">
    <source>
        <dbReference type="EMBL" id="MFD2799504.1"/>
    </source>
</evidence>
<protein>
    <submittedName>
        <fullName evidence="1">Uridine kinase</fullName>
    </submittedName>
</protein>
<proteinExistence type="predicted"/>
<sequence length="301" mass="32987">MSVRPVLRAPPGAGSDPGVIECASCSGGWCAYCHRRRRRLLHGDGVKLSSSTLWSPLPSLPRAGKRAEVISTVARLVSTRSTGRLAVVIDGRTGAGKTLFGHELGLALERLGRPAYRGSLDDFKRPWSERDRYDRLTGEGYYRNAYDLDRIRLRLIGPVHTDGRVTLCGIDPLTQIDHGEEITILEPDAVLVVDGVFAHRRELAHLWDVGIWLAVDPDVAFERGVARDAGHRRAHAFSEAPDVASLHRSRYAAADDIYLRETAVETIADIIVENTDLDAPVVHSRETGCCHIPGVSAVEPP</sequence>
<dbReference type="InterPro" id="IPR027417">
    <property type="entry name" value="P-loop_NTPase"/>
</dbReference>
<dbReference type="EMBL" id="JBHUOF010000008">
    <property type="protein sequence ID" value="MFD2799504.1"/>
    <property type="molecule type" value="Genomic_DNA"/>
</dbReference>
<organism evidence="1 2">
    <name type="scientific">Prauserella oleivorans</name>
    <dbReference type="NCBI Taxonomy" id="1478153"/>
    <lineage>
        <taxon>Bacteria</taxon>
        <taxon>Bacillati</taxon>
        <taxon>Actinomycetota</taxon>
        <taxon>Actinomycetes</taxon>
        <taxon>Pseudonocardiales</taxon>
        <taxon>Pseudonocardiaceae</taxon>
        <taxon>Prauserella</taxon>
    </lineage>
</organism>
<name>A0ABW5W7S6_9PSEU</name>
<dbReference type="SUPFAM" id="SSF52540">
    <property type="entry name" value="P-loop containing nucleoside triphosphate hydrolases"/>
    <property type="match status" value="1"/>
</dbReference>
<evidence type="ECO:0000313" key="2">
    <source>
        <dbReference type="Proteomes" id="UP001597478"/>
    </source>
</evidence>
<keyword evidence="1" id="KW-0808">Transferase</keyword>